<dbReference type="PANTHER" id="PTHR30126:SF64">
    <property type="entry name" value="HTH-TYPE TRANSCRIPTIONAL REGULATOR CITR"/>
    <property type="match status" value="1"/>
</dbReference>
<feature type="domain" description="HTH lysR-type" evidence="5">
    <location>
        <begin position="8"/>
        <end position="59"/>
    </location>
</feature>
<reference evidence="7" key="1">
    <citation type="journal article" date="2019" name="Int. J. Syst. Evol. Microbiol.">
        <title>The Global Catalogue of Microorganisms (GCM) 10K type strain sequencing project: providing services to taxonomists for standard genome sequencing and annotation.</title>
        <authorList>
            <consortium name="The Broad Institute Genomics Platform"/>
            <consortium name="The Broad Institute Genome Sequencing Center for Infectious Disease"/>
            <person name="Wu L."/>
            <person name="Ma J."/>
        </authorList>
    </citation>
    <scope>NUCLEOTIDE SEQUENCE [LARGE SCALE GENOMIC DNA]</scope>
    <source>
        <strain evidence="7">CCUG 57263</strain>
    </source>
</reference>
<dbReference type="Gene3D" id="1.10.10.10">
    <property type="entry name" value="Winged helix-like DNA-binding domain superfamily/Winged helix DNA-binding domain"/>
    <property type="match status" value="1"/>
</dbReference>
<evidence type="ECO:0000256" key="1">
    <source>
        <dbReference type="ARBA" id="ARBA00009437"/>
    </source>
</evidence>
<keyword evidence="2" id="KW-0805">Transcription regulation</keyword>
<evidence type="ECO:0000313" key="7">
    <source>
        <dbReference type="Proteomes" id="UP001597120"/>
    </source>
</evidence>
<comment type="similarity">
    <text evidence="1">Belongs to the LysR transcriptional regulatory family.</text>
</comment>
<dbReference type="CDD" id="cd05466">
    <property type="entry name" value="PBP2_LTTR_substrate"/>
    <property type="match status" value="1"/>
</dbReference>
<dbReference type="PRINTS" id="PR00039">
    <property type="entry name" value="HTHLYSR"/>
</dbReference>
<dbReference type="PANTHER" id="PTHR30126">
    <property type="entry name" value="HTH-TYPE TRANSCRIPTIONAL REGULATOR"/>
    <property type="match status" value="1"/>
</dbReference>
<evidence type="ECO:0000256" key="2">
    <source>
        <dbReference type="ARBA" id="ARBA00023015"/>
    </source>
</evidence>
<protein>
    <submittedName>
        <fullName evidence="6">LysR family transcriptional regulator</fullName>
    </submittedName>
</protein>
<keyword evidence="3" id="KW-0238">DNA-binding</keyword>
<evidence type="ECO:0000313" key="6">
    <source>
        <dbReference type="EMBL" id="MFD0868964.1"/>
    </source>
</evidence>
<name>A0ABW3D885_9BACL</name>
<dbReference type="Proteomes" id="UP001597120">
    <property type="component" value="Unassembled WGS sequence"/>
</dbReference>
<evidence type="ECO:0000259" key="5">
    <source>
        <dbReference type="PROSITE" id="PS50931"/>
    </source>
</evidence>
<organism evidence="6 7">
    <name type="scientific">Paenibacillus residui</name>
    <dbReference type="NCBI Taxonomy" id="629724"/>
    <lineage>
        <taxon>Bacteria</taxon>
        <taxon>Bacillati</taxon>
        <taxon>Bacillota</taxon>
        <taxon>Bacilli</taxon>
        <taxon>Bacillales</taxon>
        <taxon>Paenibacillaceae</taxon>
        <taxon>Paenibacillus</taxon>
    </lineage>
</organism>
<dbReference type="EMBL" id="JBHTIU010000027">
    <property type="protein sequence ID" value="MFD0868964.1"/>
    <property type="molecule type" value="Genomic_DNA"/>
</dbReference>
<dbReference type="SUPFAM" id="SSF53850">
    <property type="entry name" value="Periplasmic binding protein-like II"/>
    <property type="match status" value="1"/>
</dbReference>
<evidence type="ECO:0000256" key="3">
    <source>
        <dbReference type="ARBA" id="ARBA00023125"/>
    </source>
</evidence>
<evidence type="ECO:0000256" key="4">
    <source>
        <dbReference type="ARBA" id="ARBA00023163"/>
    </source>
</evidence>
<dbReference type="InterPro" id="IPR036388">
    <property type="entry name" value="WH-like_DNA-bd_sf"/>
</dbReference>
<dbReference type="InterPro" id="IPR000847">
    <property type="entry name" value="LysR_HTH_N"/>
</dbReference>
<dbReference type="InterPro" id="IPR036390">
    <property type="entry name" value="WH_DNA-bd_sf"/>
</dbReference>
<keyword evidence="7" id="KW-1185">Reference proteome</keyword>
<dbReference type="Gene3D" id="3.40.190.290">
    <property type="match status" value="1"/>
</dbReference>
<dbReference type="PROSITE" id="PS50931">
    <property type="entry name" value="HTH_LYSR"/>
    <property type="match status" value="1"/>
</dbReference>
<gene>
    <name evidence="6" type="ORF">ACFQ03_07365</name>
</gene>
<dbReference type="RefSeq" id="WP_379287165.1">
    <property type="nucleotide sequence ID" value="NZ_JBHTIU010000027.1"/>
</dbReference>
<dbReference type="InterPro" id="IPR005119">
    <property type="entry name" value="LysR_subst-bd"/>
</dbReference>
<dbReference type="Pfam" id="PF00126">
    <property type="entry name" value="HTH_1"/>
    <property type="match status" value="1"/>
</dbReference>
<proteinExistence type="inferred from homology"/>
<sequence length="295" mass="33129">MISLEGYRIFLHTAKSGNLTKAAQELHITQPSVSYAIKQLEESLGVKLFNRLSKGVELTAEGRALLEYVEPSFSLLEAGETKIRSLKQLETGELRIGAGGSLIRYLLLPYLKHFRTRYPNIRIRLTHGKTPDLAKRLIEGQIDLGIVHMPFADRLLDVRSFMTIQDCFVVGEAYREWSERTLEAEELGRLPLLLLSKGSSTRQFVEQWFAAQSLPLEVDIELGSLELLIELAQLGFGAAFVTRSFVSKELESRSLYELPIREPIPERSVGIALRRDISLSEAAACFVETLTSPLP</sequence>
<dbReference type="SUPFAM" id="SSF46785">
    <property type="entry name" value="Winged helix' DNA-binding domain"/>
    <property type="match status" value="1"/>
</dbReference>
<accession>A0ABW3D885</accession>
<dbReference type="Pfam" id="PF03466">
    <property type="entry name" value="LysR_substrate"/>
    <property type="match status" value="1"/>
</dbReference>
<comment type="caution">
    <text evidence="6">The sequence shown here is derived from an EMBL/GenBank/DDBJ whole genome shotgun (WGS) entry which is preliminary data.</text>
</comment>
<keyword evidence="4" id="KW-0804">Transcription</keyword>